<dbReference type="OrthoDB" id="1492850at2"/>
<feature type="repeat" description="WD" evidence="3">
    <location>
        <begin position="531"/>
        <end position="572"/>
    </location>
</feature>
<dbReference type="InterPro" id="IPR029030">
    <property type="entry name" value="Caspase-like_dom_sf"/>
</dbReference>
<dbReference type="SUPFAM" id="SSF52129">
    <property type="entry name" value="Caspase-like"/>
    <property type="match status" value="1"/>
</dbReference>
<dbReference type="Pfam" id="PF00400">
    <property type="entry name" value="WD40"/>
    <property type="match status" value="2"/>
</dbReference>
<dbReference type="RefSeq" id="WP_092466598.1">
    <property type="nucleotide sequence ID" value="NZ_FNCZ01000001.1"/>
</dbReference>
<keyword evidence="1 3" id="KW-0853">WD repeat</keyword>
<evidence type="ECO:0000256" key="1">
    <source>
        <dbReference type="ARBA" id="ARBA00022574"/>
    </source>
</evidence>
<dbReference type="SUPFAM" id="SSF75011">
    <property type="entry name" value="3-carboxy-cis,cis-mucoante lactonizing enzyme"/>
    <property type="match status" value="1"/>
</dbReference>
<feature type="repeat" description="WD" evidence="3">
    <location>
        <begin position="886"/>
        <end position="927"/>
    </location>
</feature>
<dbReference type="PANTHER" id="PTHR44019">
    <property type="entry name" value="WD REPEAT-CONTAINING PROTEIN 55"/>
    <property type="match status" value="1"/>
</dbReference>
<evidence type="ECO:0000256" key="3">
    <source>
        <dbReference type="PROSITE-ProRule" id="PRU00221"/>
    </source>
</evidence>
<evidence type="ECO:0000313" key="6">
    <source>
        <dbReference type="Proteomes" id="UP000199492"/>
    </source>
</evidence>
<dbReference type="PROSITE" id="PS00018">
    <property type="entry name" value="EF_HAND_1"/>
    <property type="match status" value="1"/>
</dbReference>
<evidence type="ECO:0000256" key="2">
    <source>
        <dbReference type="ARBA" id="ARBA00022737"/>
    </source>
</evidence>
<dbReference type="Gene3D" id="3.40.50.1460">
    <property type="match status" value="1"/>
</dbReference>
<dbReference type="InterPro" id="IPR015943">
    <property type="entry name" value="WD40/YVTN_repeat-like_dom_sf"/>
</dbReference>
<dbReference type="Proteomes" id="UP000199492">
    <property type="component" value="Unassembled WGS sequence"/>
</dbReference>
<dbReference type="InterPro" id="IPR011600">
    <property type="entry name" value="Pept_C14_caspase"/>
</dbReference>
<accession>A0A1G7YYJ0</accession>
<dbReference type="PROSITE" id="PS50082">
    <property type="entry name" value="WD_REPEATS_2"/>
    <property type="match status" value="3"/>
</dbReference>
<dbReference type="SUPFAM" id="SSF50998">
    <property type="entry name" value="Quinoprotein alcohol dehydrogenase-like"/>
    <property type="match status" value="2"/>
</dbReference>
<dbReference type="PANTHER" id="PTHR44019:SF8">
    <property type="entry name" value="POC1 CENTRIOLAR PROTEIN HOMOLOG"/>
    <property type="match status" value="1"/>
</dbReference>
<dbReference type="EMBL" id="FNCZ01000001">
    <property type="protein sequence ID" value="SDH00930.1"/>
    <property type="molecule type" value="Genomic_DNA"/>
</dbReference>
<evidence type="ECO:0000313" key="5">
    <source>
        <dbReference type="EMBL" id="SDH00930.1"/>
    </source>
</evidence>
<dbReference type="SUPFAM" id="SSF50960">
    <property type="entry name" value="TolB, C-terminal domain"/>
    <property type="match status" value="1"/>
</dbReference>
<protein>
    <submittedName>
        <fullName evidence="5">WD40 repeat</fullName>
    </submittedName>
</protein>
<dbReference type="SMART" id="SM00320">
    <property type="entry name" value="WD40"/>
    <property type="match status" value="9"/>
</dbReference>
<dbReference type="GO" id="GO:0004197">
    <property type="term" value="F:cysteine-type endopeptidase activity"/>
    <property type="evidence" value="ECO:0007669"/>
    <property type="project" value="InterPro"/>
</dbReference>
<reference evidence="6" key="1">
    <citation type="submission" date="2016-10" db="EMBL/GenBank/DDBJ databases">
        <authorList>
            <person name="Varghese N."/>
            <person name="Submissions S."/>
        </authorList>
    </citation>
    <scope>NUCLEOTIDE SEQUENCE [LARGE SCALE GENOMIC DNA]</scope>
    <source>
        <strain evidence="6">DSM 15363</strain>
    </source>
</reference>
<name>A0A1G7YYJ0_9FLAO</name>
<dbReference type="PROSITE" id="PS00678">
    <property type="entry name" value="WD_REPEATS_1"/>
    <property type="match status" value="1"/>
</dbReference>
<organism evidence="5 6">
    <name type="scientific">Winogradskyella thalassocola</name>
    <dbReference type="NCBI Taxonomy" id="262004"/>
    <lineage>
        <taxon>Bacteria</taxon>
        <taxon>Pseudomonadati</taxon>
        <taxon>Bacteroidota</taxon>
        <taxon>Flavobacteriia</taxon>
        <taxon>Flavobacteriales</taxon>
        <taxon>Flavobacteriaceae</taxon>
        <taxon>Winogradskyella</taxon>
    </lineage>
</organism>
<feature type="repeat" description="WD" evidence="3">
    <location>
        <begin position="374"/>
        <end position="403"/>
    </location>
</feature>
<dbReference type="InterPro" id="IPR018247">
    <property type="entry name" value="EF_Hand_1_Ca_BS"/>
</dbReference>
<dbReference type="STRING" id="262004.SAMN04489796_1011157"/>
<evidence type="ECO:0000259" key="4">
    <source>
        <dbReference type="Pfam" id="PF00656"/>
    </source>
</evidence>
<dbReference type="InterPro" id="IPR019775">
    <property type="entry name" value="WD40_repeat_CS"/>
</dbReference>
<dbReference type="Pfam" id="PF00656">
    <property type="entry name" value="Peptidase_C14"/>
    <property type="match status" value="1"/>
</dbReference>
<feature type="domain" description="Peptidase C14 caspase" evidence="4">
    <location>
        <begin position="1447"/>
        <end position="1708"/>
    </location>
</feature>
<gene>
    <name evidence="5" type="ORF">SAMN04489796_1011157</name>
</gene>
<dbReference type="PROSITE" id="PS50294">
    <property type="entry name" value="WD_REPEATS_REGION"/>
    <property type="match status" value="1"/>
</dbReference>
<dbReference type="Gene3D" id="2.130.10.10">
    <property type="entry name" value="YVTN repeat-like/Quinoprotein amine dehydrogenase"/>
    <property type="match status" value="4"/>
</dbReference>
<dbReference type="InterPro" id="IPR001680">
    <property type="entry name" value="WD40_rpt"/>
</dbReference>
<dbReference type="InterPro" id="IPR011047">
    <property type="entry name" value="Quinoprotein_ADH-like_sf"/>
</dbReference>
<keyword evidence="2" id="KW-0677">Repeat</keyword>
<dbReference type="GO" id="GO:0006508">
    <property type="term" value="P:proteolysis"/>
    <property type="evidence" value="ECO:0007669"/>
    <property type="project" value="InterPro"/>
</dbReference>
<dbReference type="InterPro" id="IPR050505">
    <property type="entry name" value="WDR55/POC1"/>
</dbReference>
<proteinExistence type="predicted"/>
<sequence length="1712" mass="193486">MEFVNKKKLIFLIVLLISFIGFTQNQTINYSSNENLNITSFDVSGTNNKIAINVFPLTETIIYDGYTGNELNRLKGFETTPRSVQFDDNRNLIIVEYSNKINVYNSIDYTLIITHDKPDFSAAMAYSSELGKLIFSASGDIVNINVTKGDKEIYPDLIKKNSYDQSLKISKKGDVIAHLDNGKLSLFKDYVKLSELKTNPILDFTIGENTIVVLSEYEPLKLMTQFYDFNGNPLTEENRYQNLYKPYSYKNTLTYVNEEFVFYGAFKAISLLTKDRKPYKYQFQENFSEYQFIRALGFVINYGNRLDIVDVEGRLKSQINVGSIYNQSGIFDDDKEVFSENNFVLLSEDKLFFSNDSEGKPESMQLQSPYVNGYSNDKNLLAFVTRDNMLRVWDIDKKQEVASIAYEGAYLQFIQLSKANNIVVVKSQTTNTVKVYDLKSLEVLDILNFDDELITSLDLNEKWLAVGTSKGDYYTWQVDGSSINPVLKKAKGLGNAITSIKIFGDDVFLASMGRIVKFSLVDDKKIYSTTLKGHESYIQSMALNDSNQFLVSSSIDGSINLWDLKSEHLLETYSLDATWVNQIKINKDLTITSNGPGNYGNIISASELSERFINSKPELIIQSSNATGSRQLRFSPDGKLIASIDGNKIKVREVLTGFLVSEFITKNAVVNDFVFDKDGQSLIVATGSGIQFFDHLTGKSKKYLDLSVQNRSIHHIETFNNHNVFIANNIHGWHQPLFMHSNSGVYLSELNVNPGNEIDTSVINIKISDNDKMIATYGSHYIKIFTVNDQLQTEQIVAIPRKKVKVSSTEWNNLMDFSPSGSYLSYLEFEGMKTVVYDIEKQQVIYDEVGTPSKFGQENELLVTQDITGIALKNLNKPSERNFISNKEHISLILAMDYDPNEKLFATADSWGNIKIWNSITGKTITEIDRFSNDIYTSELSPSGNFIAYSNKQGLFLFNLKEFKTIKLEGNNYPYFGAFSKDNNLYYFRDKTKYKAFNLNSLATKTLFDSKIENDRVSGTTLSKDGTLLIFEDKPTNVIHFYNLKTNTEVAQLNKTSISNYTTVASIKLLDSEKLIIEGVGLTNEDGEKLSIELINYNIKTKVLTRLSNKRYIDIKSDFKDVIIKGNTAVNVVSSDKAYYTYQEDFHLKVEDLQTNKILYDKYIKGFDIRFGYFTEDNKELVIGFDNGTIQVLDTSNFKLLKSFEGVVGDISKIDIKGRFLMVLGENDKINVFDIKQGYKKIYSTAFIGNGEFLIANDEGYYYASKGATENVAFKKNLDVFPFEQFDLYYNRPDKASKNLVDLGIKDKALSEAYYKAYLKRLKNIGFSEAQISGDLHLPTLSIVNDLPVTIDKDSIDISVLGIDHLYQLDRINIWVNDVPIFGSKGKNLKDKNLKRIKESYKIALTSGSNKIEVSVTNIKGSESLRSIARVNCEIKREKPALYLVSIGVSNYADTDFNLKYAAKDALDISAYTEALTDKYSSINTIKLLNEEVTIGNVMAIKKTLNKTEVSDVVVVFFAGHGLLDDNFDYYLATHNIDFNNPSENGLSYENLEGLLDGIPARKKLLLIDACHSGEIDKDDTEFTSTDSPENVKVTNRGSVGAKSKSSKVGLKNSFELMQMLFADLRRGTGAMVISSASGVEFAYEGEQWENGVFTYALLEGLKSGNCDVNKDNEISVSELRNYVIERVDVLTNGRQNPTARKENLEFDFKVW</sequence>
<keyword evidence="6" id="KW-1185">Reference proteome</keyword>